<feature type="region of interest" description="Disordered" evidence="4">
    <location>
        <begin position="1"/>
        <end position="30"/>
    </location>
</feature>
<evidence type="ECO:0000313" key="6">
    <source>
        <dbReference type="Proteomes" id="UP001200022"/>
    </source>
</evidence>
<dbReference type="InterPro" id="IPR030826">
    <property type="entry name" value="Ribosomal_bTHX/bTHXc/bTHXm"/>
</dbReference>
<evidence type="ECO:0000313" key="5">
    <source>
        <dbReference type="EMBL" id="MCF7560503.1"/>
    </source>
</evidence>
<keyword evidence="2 5" id="KW-0689">Ribosomal protein</keyword>
<comment type="similarity">
    <text evidence="1">Belongs to the bacterial ribosomal protein bTHX family.</text>
</comment>
<accession>A0ABS9IIB6</accession>
<dbReference type="NCBIfam" id="TIGR04560">
    <property type="entry name" value="ribo_THX"/>
    <property type="match status" value="1"/>
</dbReference>
<feature type="compositionally biased region" description="Basic residues" evidence="4">
    <location>
        <begin position="1"/>
        <end position="13"/>
    </location>
</feature>
<gene>
    <name evidence="5" type="ORF">L3X39_07625</name>
</gene>
<dbReference type="InterPro" id="IPR031414">
    <property type="entry name" value="Ribosomal_bTHX"/>
</dbReference>
<dbReference type="RefSeq" id="WP_237231180.1">
    <property type="nucleotide sequence ID" value="NZ_JAKKDV010000002.1"/>
</dbReference>
<dbReference type="Proteomes" id="UP001200022">
    <property type="component" value="Unassembled WGS sequence"/>
</dbReference>
<sequence length="44" mass="4863">MGKGDKKTKRGKINRGTFGARRPRIKKKPSVETKIGIGNKAKPK</sequence>
<organism evidence="5 6">
    <name type="scientific">Flaviramulus multivorans</name>
    <dbReference type="NCBI Taxonomy" id="1304750"/>
    <lineage>
        <taxon>Bacteria</taxon>
        <taxon>Pseudomonadati</taxon>
        <taxon>Bacteroidota</taxon>
        <taxon>Flavobacteriia</taxon>
        <taxon>Flavobacteriales</taxon>
        <taxon>Flavobacteriaceae</taxon>
        <taxon>Flaviramulus</taxon>
    </lineage>
</organism>
<keyword evidence="3" id="KW-0687">Ribonucleoprotein</keyword>
<evidence type="ECO:0000256" key="1">
    <source>
        <dbReference type="ARBA" id="ARBA00010834"/>
    </source>
</evidence>
<dbReference type="GO" id="GO:0005840">
    <property type="term" value="C:ribosome"/>
    <property type="evidence" value="ECO:0007669"/>
    <property type="project" value="UniProtKB-KW"/>
</dbReference>
<evidence type="ECO:0000256" key="3">
    <source>
        <dbReference type="ARBA" id="ARBA00023274"/>
    </source>
</evidence>
<evidence type="ECO:0000256" key="4">
    <source>
        <dbReference type="SAM" id="MobiDB-lite"/>
    </source>
</evidence>
<proteinExistence type="inferred from homology"/>
<reference evidence="5 6" key="1">
    <citation type="submission" date="2022-01" db="EMBL/GenBank/DDBJ databases">
        <title>Draft genome sequence of Sabulilitoribacter multivorans KCTC 32326.</title>
        <authorList>
            <person name="Oh J.-S."/>
        </authorList>
    </citation>
    <scope>NUCLEOTIDE SEQUENCE [LARGE SCALE GENOMIC DNA]</scope>
    <source>
        <strain evidence="5 6">M-M16</strain>
    </source>
</reference>
<keyword evidence="6" id="KW-1185">Reference proteome</keyword>
<evidence type="ECO:0000256" key="2">
    <source>
        <dbReference type="ARBA" id="ARBA00022980"/>
    </source>
</evidence>
<dbReference type="Pfam" id="PF17070">
    <property type="entry name" value="Thx"/>
    <property type="match status" value="1"/>
</dbReference>
<name>A0ABS9IIB6_9FLAO</name>
<protein>
    <submittedName>
        <fullName evidence="5">30S ribosomal protein THX</fullName>
    </submittedName>
</protein>
<dbReference type="EMBL" id="JAKKDV010000002">
    <property type="protein sequence ID" value="MCF7560503.1"/>
    <property type="molecule type" value="Genomic_DNA"/>
</dbReference>
<comment type="caution">
    <text evidence="5">The sequence shown here is derived from an EMBL/GenBank/DDBJ whole genome shotgun (WGS) entry which is preliminary data.</text>
</comment>